<dbReference type="RefSeq" id="WP_377326485.1">
    <property type="nucleotide sequence ID" value="NZ_JBHSNG010000007.1"/>
</dbReference>
<feature type="binding site" evidence="11">
    <location>
        <position position="485"/>
    </location>
    <ligand>
        <name>[4Fe-4S] cluster</name>
        <dbReference type="ChEBI" id="CHEBI:49883"/>
    </ligand>
</feature>
<dbReference type="InterPro" id="IPR011786">
    <property type="entry name" value="CysI"/>
</dbReference>
<organism evidence="14 15">
    <name type="scientific">Rhodanobacter terrae</name>
    <dbReference type="NCBI Taxonomy" id="418647"/>
    <lineage>
        <taxon>Bacteria</taxon>
        <taxon>Pseudomonadati</taxon>
        <taxon>Pseudomonadota</taxon>
        <taxon>Gammaproteobacteria</taxon>
        <taxon>Lysobacterales</taxon>
        <taxon>Rhodanobacteraceae</taxon>
        <taxon>Rhodanobacter</taxon>
    </lineage>
</organism>
<feature type="domain" description="Nitrite/sulphite reductase 4Fe-4S" evidence="12">
    <location>
        <begin position="163"/>
        <end position="332"/>
    </location>
</feature>
<feature type="domain" description="Nitrite/Sulfite reductase ferredoxin-like" evidence="13">
    <location>
        <begin position="68"/>
        <end position="127"/>
    </location>
</feature>
<dbReference type="GO" id="GO:0004783">
    <property type="term" value="F:sulfite reductase (NADPH) activity"/>
    <property type="evidence" value="ECO:0007669"/>
    <property type="project" value="UniProtKB-EC"/>
</dbReference>
<keyword evidence="4 11" id="KW-0349">Heme</keyword>
<dbReference type="InterPro" id="IPR036136">
    <property type="entry name" value="Nit/Sulf_reduc_fer-like_dom_sf"/>
</dbReference>
<feature type="binding site" evidence="11">
    <location>
        <position position="489"/>
    </location>
    <ligand>
        <name>[4Fe-4S] cluster</name>
        <dbReference type="ChEBI" id="CHEBI:49883"/>
    </ligand>
</feature>
<name>A0ABW0SW81_9GAMM</name>
<dbReference type="EC" id="1.8.1.2" evidence="11"/>
<keyword evidence="15" id="KW-1185">Reference proteome</keyword>
<dbReference type="PANTHER" id="PTHR11493">
    <property type="entry name" value="SULFITE REDUCTASE [NADPH] SUBUNIT BETA-RELATED"/>
    <property type="match status" value="1"/>
</dbReference>
<comment type="similarity">
    <text evidence="1 11">Belongs to the nitrite and sulfite reductase 4Fe-4S domain family.</text>
</comment>
<evidence type="ECO:0000256" key="2">
    <source>
        <dbReference type="ARBA" id="ARBA00022485"/>
    </source>
</evidence>
<dbReference type="InterPro" id="IPR005117">
    <property type="entry name" value="NiRdtase/SiRdtase_haem-b_fer"/>
</dbReference>
<keyword evidence="7 11" id="KW-0560">Oxidoreductase</keyword>
<feature type="binding site" description="axial binding residue" evidence="11">
    <location>
        <position position="489"/>
    </location>
    <ligand>
        <name>siroheme</name>
        <dbReference type="ChEBI" id="CHEBI:60052"/>
    </ligand>
    <ligandPart>
        <name>Fe</name>
        <dbReference type="ChEBI" id="CHEBI:18248"/>
    </ligandPart>
</feature>
<evidence type="ECO:0000256" key="5">
    <source>
        <dbReference type="ARBA" id="ARBA00022723"/>
    </source>
</evidence>
<evidence type="ECO:0000256" key="7">
    <source>
        <dbReference type="ARBA" id="ARBA00023002"/>
    </source>
</evidence>
<dbReference type="SUPFAM" id="SSF55124">
    <property type="entry name" value="Nitrite/Sulfite reductase N-terminal domain-like"/>
    <property type="match status" value="2"/>
</dbReference>
<comment type="cofactor">
    <cofactor evidence="11">
        <name>siroheme</name>
        <dbReference type="ChEBI" id="CHEBI:60052"/>
    </cofactor>
    <text evidence="11">Binds 1 siroheme per subunit.</text>
</comment>
<dbReference type="NCBIfam" id="TIGR02041">
    <property type="entry name" value="CysI"/>
    <property type="match status" value="1"/>
</dbReference>
<dbReference type="SUPFAM" id="SSF56014">
    <property type="entry name" value="Nitrite and sulphite reductase 4Fe-4S domain-like"/>
    <property type="match status" value="2"/>
</dbReference>
<feature type="binding site" evidence="11">
    <location>
        <position position="440"/>
    </location>
    <ligand>
        <name>[4Fe-4S] cluster</name>
        <dbReference type="ChEBI" id="CHEBI:49883"/>
    </ligand>
</feature>
<comment type="function">
    <text evidence="11">Component of the sulfite reductase complex that catalyzes the 6-electron reduction of sulfite to sulfide. This is one of several activities required for the biosynthesis of L-cysteine from sulfate.</text>
</comment>
<proteinExistence type="inferred from homology"/>
<keyword evidence="2 11" id="KW-0004">4Fe-4S</keyword>
<comment type="cofactor">
    <cofactor evidence="11">
        <name>[4Fe-4S] cluster</name>
        <dbReference type="ChEBI" id="CHEBI:49883"/>
    </cofactor>
    <text evidence="11">Binds 1 [4Fe-4S] cluster per subunit.</text>
</comment>
<dbReference type="Proteomes" id="UP001596111">
    <property type="component" value="Unassembled WGS sequence"/>
</dbReference>
<evidence type="ECO:0000256" key="6">
    <source>
        <dbReference type="ARBA" id="ARBA00022857"/>
    </source>
</evidence>
<dbReference type="PRINTS" id="PR00397">
    <property type="entry name" value="SIROHAEM"/>
</dbReference>
<evidence type="ECO:0000256" key="4">
    <source>
        <dbReference type="ARBA" id="ARBA00022617"/>
    </source>
</evidence>
<evidence type="ECO:0000256" key="1">
    <source>
        <dbReference type="ARBA" id="ARBA00010429"/>
    </source>
</evidence>
<dbReference type="HAMAP" id="MF_01540">
    <property type="entry name" value="CysI"/>
    <property type="match status" value="1"/>
</dbReference>
<comment type="caution">
    <text evidence="14">The sequence shown here is derived from an EMBL/GenBank/DDBJ whole genome shotgun (WGS) entry which is preliminary data.</text>
</comment>
<evidence type="ECO:0000256" key="9">
    <source>
        <dbReference type="ARBA" id="ARBA00023014"/>
    </source>
</evidence>
<dbReference type="PANTHER" id="PTHR11493:SF47">
    <property type="entry name" value="SULFITE REDUCTASE [NADPH] SUBUNIT BETA"/>
    <property type="match status" value="1"/>
</dbReference>
<feature type="binding site" evidence="11">
    <location>
        <position position="446"/>
    </location>
    <ligand>
        <name>[4Fe-4S] cluster</name>
        <dbReference type="ChEBI" id="CHEBI:49883"/>
    </ligand>
</feature>
<comment type="catalytic activity">
    <reaction evidence="11">
        <text>hydrogen sulfide + 3 NADP(+) + 3 H2O = sulfite + 3 NADPH + 4 H(+)</text>
        <dbReference type="Rhea" id="RHEA:13801"/>
        <dbReference type="ChEBI" id="CHEBI:15377"/>
        <dbReference type="ChEBI" id="CHEBI:15378"/>
        <dbReference type="ChEBI" id="CHEBI:17359"/>
        <dbReference type="ChEBI" id="CHEBI:29919"/>
        <dbReference type="ChEBI" id="CHEBI:57783"/>
        <dbReference type="ChEBI" id="CHEBI:58349"/>
        <dbReference type="EC" id="1.8.1.2"/>
    </reaction>
</comment>
<keyword evidence="3 11" id="KW-0028">Amino-acid biosynthesis</keyword>
<feature type="domain" description="Nitrite/Sulfite reductase ferredoxin-like" evidence="13">
    <location>
        <begin position="356"/>
        <end position="421"/>
    </location>
</feature>
<sequence length="578" mass="63701">MTTELSHLEQIKAASRFLRGGIVEGLADTVTGAIADDDTKLLKFHGSYQQDDRDLREERRRQKLEPAYAFMLRARLPSGVVTPAQWLVFDRIARDYASGSLRITTRQTFQWHGIIKRKLKPTIAAIHDALATTIASCGDVVRNVVSTANPIESSAHAEAYAWATRLSTELAPKTRAYHEIWLDGEQLVGEEAAVEEPAVEEPAVGEREPLYGATYLPRKFKIGLAIPPLNDIDVFAQDLGLIAIVEHGVLRGFNIAIGGGMGASHGDATTYPRLASVIGFATPEQLFGVAEAVIGVQRDWGDRVERKHARLKYTLDHRGLDAFKVELESRLGYALAPARDYRFEHNGDRYGWVEGHDGHWHLTLHIESGRLADVGERRWLSGLRELAQVHAGDFRLTCNQNVIVANVAAHERPRIDAIVREYGLDVYAKQSGIRRHAIACVALPTCGLAMAESERYLPALLPKLEALLARHGLADAPILLRLSGCPNGCSRPYLGEIALVGRGPGRYDLRLGADFVGQRLNQVHRENVDEATILDTLAPLFARYAAERGECEGFGDFLVRAGILTPAPSRRIPVEVVA</sequence>
<evidence type="ECO:0000259" key="13">
    <source>
        <dbReference type="Pfam" id="PF03460"/>
    </source>
</evidence>
<evidence type="ECO:0000256" key="8">
    <source>
        <dbReference type="ARBA" id="ARBA00023004"/>
    </source>
</evidence>
<dbReference type="InterPro" id="IPR006066">
    <property type="entry name" value="NO2/SO3_Rdtase_FeS/sirohaem_BS"/>
</dbReference>
<evidence type="ECO:0000313" key="15">
    <source>
        <dbReference type="Proteomes" id="UP001596111"/>
    </source>
</evidence>
<dbReference type="PROSITE" id="PS00365">
    <property type="entry name" value="NIR_SIR"/>
    <property type="match status" value="1"/>
</dbReference>
<gene>
    <name evidence="11 14" type="primary">cysI</name>
    <name evidence="14" type="ORF">ACFPPB_09315</name>
</gene>
<keyword evidence="6 11" id="KW-0521">NADP</keyword>
<keyword evidence="8 11" id="KW-0408">Iron</keyword>
<keyword evidence="9 11" id="KW-0411">Iron-sulfur</keyword>
<evidence type="ECO:0000259" key="12">
    <source>
        <dbReference type="Pfam" id="PF01077"/>
    </source>
</evidence>
<dbReference type="Pfam" id="PF03460">
    <property type="entry name" value="NIR_SIR_ferr"/>
    <property type="match status" value="2"/>
</dbReference>
<dbReference type="NCBIfam" id="NF010029">
    <property type="entry name" value="PRK13504.1"/>
    <property type="match status" value="1"/>
</dbReference>
<dbReference type="Gene3D" id="3.30.413.10">
    <property type="entry name" value="Sulfite Reductase Hemoprotein, domain 1"/>
    <property type="match status" value="2"/>
</dbReference>
<dbReference type="InterPro" id="IPR006067">
    <property type="entry name" value="NO2/SO3_Rdtase_4Fe4S_dom"/>
</dbReference>
<keyword evidence="10 11" id="KW-0198">Cysteine biosynthesis</keyword>
<accession>A0ABW0SW81</accession>
<comment type="pathway">
    <text evidence="11">Sulfur metabolism; hydrogen sulfide biosynthesis; hydrogen sulfide from sulfite (NADPH route): step 1/1.</text>
</comment>
<protein>
    <recommendedName>
        <fullName evidence="11">Sulfite reductase [NADPH] hemoprotein beta-component</fullName>
        <shortName evidence="11">SiR-HP</shortName>
        <shortName evidence="11">SiRHP</shortName>
        <ecNumber evidence="11">1.8.1.2</ecNumber>
    </recommendedName>
</protein>
<evidence type="ECO:0000256" key="3">
    <source>
        <dbReference type="ARBA" id="ARBA00022605"/>
    </source>
</evidence>
<dbReference type="InterPro" id="IPR045169">
    <property type="entry name" value="NO2/SO3_Rdtase_4Fe4S_prot"/>
</dbReference>
<evidence type="ECO:0000256" key="10">
    <source>
        <dbReference type="ARBA" id="ARBA00023192"/>
    </source>
</evidence>
<keyword evidence="5 11" id="KW-0479">Metal-binding</keyword>
<evidence type="ECO:0000313" key="14">
    <source>
        <dbReference type="EMBL" id="MFC5581306.1"/>
    </source>
</evidence>
<dbReference type="EMBL" id="JBHSNG010000007">
    <property type="protein sequence ID" value="MFC5581306.1"/>
    <property type="molecule type" value="Genomic_DNA"/>
</dbReference>
<dbReference type="Pfam" id="PF01077">
    <property type="entry name" value="NIR_SIR"/>
    <property type="match status" value="1"/>
</dbReference>
<comment type="subunit">
    <text evidence="11">Alpha(8)-beta(8). The alpha component is a flavoprotein, the beta component is a hemoprotein.</text>
</comment>
<reference evidence="15" key="1">
    <citation type="journal article" date="2019" name="Int. J. Syst. Evol. Microbiol.">
        <title>The Global Catalogue of Microorganisms (GCM) 10K type strain sequencing project: providing services to taxonomists for standard genome sequencing and annotation.</title>
        <authorList>
            <consortium name="The Broad Institute Genomics Platform"/>
            <consortium name="The Broad Institute Genome Sequencing Center for Infectious Disease"/>
            <person name="Wu L."/>
            <person name="Ma J."/>
        </authorList>
    </citation>
    <scope>NUCLEOTIDE SEQUENCE [LARGE SCALE GENOMIC DNA]</scope>
    <source>
        <strain evidence="15">CGMCC 1.13587</strain>
    </source>
</reference>
<evidence type="ECO:0000256" key="11">
    <source>
        <dbReference type="HAMAP-Rule" id="MF_01540"/>
    </source>
</evidence>
<dbReference type="InterPro" id="IPR045854">
    <property type="entry name" value="NO2/SO3_Rdtase_4Fe4S_sf"/>
</dbReference>